<dbReference type="PANTHER" id="PTHR38664">
    <property type="entry name" value="SLR0058 PROTEIN"/>
    <property type="match status" value="1"/>
</dbReference>
<gene>
    <name evidence="2" type="ORF">H4O11_02620</name>
</gene>
<dbReference type="InterPro" id="IPR008769">
    <property type="entry name" value="PhaF_PhaI"/>
</dbReference>
<evidence type="ECO:0000313" key="3">
    <source>
        <dbReference type="Proteomes" id="UP000547058"/>
    </source>
</evidence>
<dbReference type="Pfam" id="PF05597">
    <property type="entry name" value="Phasin"/>
    <property type="match status" value="1"/>
</dbReference>
<feature type="region of interest" description="Disordered" evidence="1">
    <location>
        <begin position="1"/>
        <end position="32"/>
    </location>
</feature>
<evidence type="ECO:0000313" key="2">
    <source>
        <dbReference type="EMBL" id="MBA8680699.1"/>
    </source>
</evidence>
<dbReference type="Proteomes" id="UP000547058">
    <property type="component" value="Unassembled WGS sequence"/>
</dbReference>
<evidence type="ECO:0000256" key="1">
    <source>
        <dbReference type="SAM" id="MobiDB-lite"/>
    </source>
</evidence>
<dbReference type="AlphaFoldDB" id="A0A7W3FJJ8"/>
<organism evidence="2 3">
    <name type="scientific">Stenotrophomonas tumulicola</name>
    <dbReference type="NCBI Taxonomy" id="1685415"/>
    <lineage>
        <taxon>Bacteria</taxon>
        <taxon>Pseudomonadati</taxon>
        <taxon>Pseudomonadota</taxon>
        <taxon>Gammaproteobacteria</taxon>
        <taxon>Lysobacterales</taxon>
        <taxon>Lysobacteraceae</taxon>
        <taxon>Stenotrophomonas</taxon>
    </lineage>
</organism>
<feature type="region of interest" description="Disordered" evidence="1">
    <location>
        <begin position="141"/>
        <end position="167"/>
    </location>
</feature>
<feature type="compositionally biased region" description="Basic and acidic residues" evidence="1">
    <location>
        <begin position="1"/>
        <end position="15"/>
    </location>
</feature>
<dbReference type="RefSeq" id="WP_182337870.1">
    <property type="nucleotide sequence ID" value="NZ_JACGXS010000001.1"/>
</dbReference>
<feature type="compositionally biased region" description="Basic and acidic residues" evidence="1">
    <location>
        <begin position="22"/>
        <end position="31"/>
    </location>
</feature>
<sequence length="167" mass="18377">MNQYDEHDPGNDAQDKASFQEQAERVSRRLSDSAQQVWLAGLGALGRAQAEGNRFFDGLVKEGEAFENRRREKAEENGPGWRDNVEEQLGQAREKASGTWDKVEKAFEDRVHGVLKRLHVPSAEDVSALNARIDALTTRLNRLESRGSSPASGDPTPGSHQSPGSVP</sequence>
<protein>
    <submittedName>
        <fullName evidence="2">Phasin family protein</fullName>
    </submittedName>
</protein>
<name>A0A7W3FJJ8_9GAMM</name>
<dbReference type="EMBL" id="JACGXS010000001">
    <property type="protein sequence ID" value="MBA8680699.1"/>
    <property type="molecule type" value="Genomic_DNA"/>
</dbReference>
<dbReference type="NCBIfam" id="TIGR01837">
    <property type="entry name" value="PHA_granule_1"/>
    <property type="match status" value="1"/>
</dbReference>
<proteinExistence type="predicted"/>
<accession>A0A7W3FJJ8</accession>
<reference evidence="2 3" key="1">
    <citation type="submission" date="2020-08" db="EMBL/GenBank/DDBJ databases">
        <title>Stenotrophomonas tumulicola JCM 30961.</title>
        <authorList>
            <person name="Deng Y."/>
        </authorList>
    </citation>
    <scope>NUCLEOTIDE SEQUENCE [LARGE SCALE GENOMIC DNA]</scope>
    <source>
        <strain evidence="2 3">JCM 30961</strain>
    </source>
</reference>
<keyword evidence="3" id="KW-1185">Reference proteome</keyword>
<comment type="caution">
    <text evidence="2">The sequence shown here is derived from an EMBL/GenBank/DDBJ whole genome shotgun (WGS) entry which is preliminary data.</text>
</comment>
<feature type="compositionally biased region" description="Polar residues" evidence="1">
    <location>
        <begin position="158"/>
        <end position="167"/>
    </location>
</feature>
<dbReference type="PANTHER" id="PTHR38664:SF1">
    <property type="entry name" value="SLR0058 PROTEIN"/>
    <property type="match status" value="1"/>
</dbReference>